<dbReference type="SUPFAM" id="SSF50965">
    <property type="entry name" value="Galactose oxidase, central domain"/>
    <property type="match status" value="1"/>
</dbReference>
<dbReference type="InterPro" id="IPR000408">
    <property type="entry name" value="Reg_chr_condens"/>
</dbReference>
<dbReference type="Pfam" id="PF25390">
    <property type="entry name" value="WD40_RLD"/>
    <property type="match status" value="1"/>
</dbReference>
<dbReference type="PRINTS" id="PR00633">
    <property type="entry name" value="RCCNDNSATION"/>
</dbReference>
<dbReference type="AlphaFoldDB" id="A0A1V4HMZ1"/>
<name>A0A1V4HMZ1_9BACL</name>
<dbReference type="Proteomes" id="UP000190626">
    <property type="component" value="Unassembled WGS sequence"/>
</dbReference>
<protein>
    <recommendedName>
        <fullName evidence="4">RCC1-like domain-containing protein</fullName>
    </recommendedName>
</protein>
<dbReference type="GO" id="GO:0005085">
    <property type="term" value="F:guanyl-nucleotide exchange factor activity"/>
    <property type="evidence" value="ECO:0007669"/>
    <property type="project" value="TreeGrafter"/>
</dbReference>
<keyword evidence="6" id="KW-1185">Reference proteome</keyword>
<evidence type="ECO:0000256" key="1">
    <source>
        <dbReference type="ARBA" id="ARBA00022658"/>
    </source>
</evidence>
<reference evidence="6" key="1">
    <citation type="submission" date="2016-07" db="EMBL/GenBank/DDBJ databases">
        <authorList>
            <person name="Florea S."/>
            <person name="Webb J.S."/>
            <person name="Jaromczyk J."/>
            <person name="Schardl C.L."/>
        </authorList>
    </citation>
    <scope>NUCLEOTIDE SEQUENCE [LARGE SCALE GENOMIC DNA]</scope>
    <source>
        <strain evidence="6">CY1</strain>
    </source>
</reference>
<gene>
    <name evidence="5" type="ORF">BC351_21510</name>
</gene>
<dbReference type="GO" id="GO:0005737">
    <property type="term" value="C:cytoplasm"/>
    <property type="evidence" value="ECO:0007669"/>
    <property type="project" value="TreeGrafter"/>
</dbReference>
<dbReference type="PANTHER" id="PTHR45982:SF1">
    <property type="entry name" value="REGULATOR OF CHROMOSOME CONDENSATION"/>
    <property type="match status" value="1"/>
</dbReference>
<dbReference type="STRING" id="1469647.BC351_21510"/>
<dbReference type="Gene3D" id="2.130.10.30">
    <property type="entry name" value="Regulator of chromosome condensation 1/beta-lactamase-inhibitor protein II"/>
    <property type="match status" value="2"/>
</dbReference>
<feature type="chain" id="PRO_5013070502" description="RCC1-like domain-containing protein" evidence="3">
    <location>
        <begin position="30"/>
        <end position="395"/>
    </location>
</feature>
<proteinExistence type="predicted"/>
<dbReference type="Pfam" id="PF00415">
    <property type="entry name" value="RCC1"/>
    <property type="match status" value="1"/>
</dbReference>
<evidence type="ECO:0000256" key="3">
    <source>
        <dbReference type="SAM" id="SignalP"/>
    </source>
</evidence>
<sequence>MMMRKKGFISLLTSMVFAMIIVPAGTALGNPTNPTNPTNPPQLKTVLTTGLGHSLFLKADDTLWAWGDANFGQFGTGPGQNSSAVAVQNTLVQNIIDVSAGNEHHNLALRSDGIVFAWGTNGVGQLGDGTTYINRNNPVQVNNLTDVIDVEAGFYHSLALKSDGTVWAWGSNGYGELGDGTTTNRSTPVQVSGLSNIVSISTKSYHSLAIKSDGTVWAWGYNSTSQLGDGTTTNRSTPVQVSGLSNVSYVSAGDTHSLAIKSDGTVWAWGNNTDGQFGDGTTTSHTTPVQIPGLSNVKVVEADEQHSFAIKNDGTLWAWGYNDFGQLGDGTTGSTYLSPVQVAGISGVTAVSASGTFTVAQKSDGTVWAWGHNYWRELGDGTRTDRYTPVQVTGL</sequence>
<feature type="domain" description="RCC1-like" evidence="4">
    <location>
        <begin position="31"/>
        <end position="360"/>
    </location>
</feature>
<dbReference type="RefSeq" id="WP_079411239.1">
    <property type="nucleotide sequence ID" value="NZ_MBTG01000008.1"/>
</dbReference>
<organism evidence="5 6">
    <name type="scientific">Paenibacillus ferrarius</name>
    <dbReference type="NCBI Taxonomy" id="1469647"/>
    <lineage>
        <taxon>Bacteria</taxon>
        <taxon>Bacillati</taxon>
        <taxon>Bacillota</taxon>
        <taxon>Bacilli</taxon>
        <taxon>Bacillales</taxon>
        <taxon>Paenibacillaceae</taxon>
        <taxon>Paenibacillus</taxon>
    </lineage>
</organism>
<feature type="signal peptide" evidence="3">
    <location>
        <begin position="1"/>
        <end position="29"/>
    </location>
</feature>
<keyword evidence="2" id="KW-0677">Repeat</keyword>
<accession>A0A1V4HMZ1</accession>
<comment type="caution">
    <text evidence="5">The sequence shown here is derived from an EMBL/GenBank/DDBJ whole genome shotgun (WGS) entry which is preliminary data.</text>
</comment>
<dbReference type="InterPro" id="IPR011043">
    <property type="entry name" value="Gal_Oxase/kelch_b-propeller"/>
</dbReference>
<dbReference type="InterPro" id="IPR058923">
    <property type="entry name" value="RCC1-like_dom"/>
</dbReference>
<evidence type="ECO:0000259" key="4">
    <source>
        <dbReference type="Pfam" id="PF25390"/>
    </source>
</evidence>
<dbReference type="PANTHER" id="PTHR45982">
    <property type="entry name" value="REGULATOR OF CHROMOSOME CONDENSATION"/>
    <property type="match status" value="1"/>
</dbReference>
<dbReference type="InterPro" id="IPR051553">
    <property type="entry name" value="Ran_GTPase-activating"/>
</dbReference>
<evidence type="ECO:0000256" key="2">
    <source>
        <dbReference type="ARBA" id="ARBA00022737"/>
    </source>
</evidence>
<evidence type="ECO:0000313" key="5">
    <source>
        <dbReference type="EMBL" id="OPH58922.1"/>
    </source>
</evidence>
<dbReference type="InterPro" id="IPR009091">
    <property type="entry name" value="RCC1/BLIP-II"/>
</dbReference>
<dbReference type="SUPFAM" id="SSF50985">
    <property type="entry name" value="RCC1/BLIP-II"/>
    <property type="match status" value="1"/>
</dbReference>
<dbReference type="OrthoDB" id="27389at2"/>
<keyword evidence="3" id="KW-0732">Signal</keyword>
<keyword evidence="1" id="KW-0344">Guanine-nucleotide releasing factor</keyword>
<dbReference type="EMBL" id="MBTG01000008">
    <property type="protein sequence ID" value="OPH58922.1"/>
    <property type="molecule type" value="Genomic_DNA"/>
</dbReference>
<evidence type="ECO:0000313" key="6">
    <source>
        <dbReference type="Proteomes" id="UP000190626"/>
    </source>
</evidence>
<dbReference type="PROSITE" id="PS50012">
    <property type="entry name" value="RCC1_3"/>
    <property type="match status" value="7"/>
</dbReference>